<feature type="compositionally biased region" description="Basic and acidic residues" evidence="1">
    <location>
        <begin position="94"/>
        <end position="116"/>
    </location>
</feature>
<feature type="compositionally biased region" description="Basic and acidic residues" evidence="1">
    <location>
        <begin position="357"/>
        <end position="380"/>
    </location>
</feature>
<reference evidence="2" key="1">
    <citation type="journal article" date="2018" name="DNA Res.">
        <title>Multiple hybrid de novo genome assembly of finger millet, an orphan allotetraploid crop.</title>
        <authorList>
            <person name="Hatakeyama M."/>
            <person name="Aluri S."/>
            <person name="Balachadran M.T."/>
            <person name="Sivarajan S.R."/>
            <person name="Patrignani A."/>
            <person name="Gruter S."/>
            <person name="Poveda L."/>
            <person name="Shimizu-Inatsugi R."/>
            <person name="Baeten J."/>
            <person name="Francoijs K.J."/>
            <person name="Nataraja K.N."/>
            <person name="Reddy Y.A.N."/>
            <person name="Phadnis S."/>
            <person name="Ravikumar R.L."/>
            <person name="Schlapbach R."/>
            <person name="Sreeman S.M."/>
            <person name="Shimizu K.K."/>
        </authorList>
    </citation>
    <scope>NUCLEOTIDE SEQUENCE</scope>
</reference>
<dbReference type="AlphaFoldDB" id="A0AAV5CM15"/>
<evidence type="ECO:0000256" key="1">
    <source>
        <dbReference type="SAM" id="MobiDB-lite"/>
    </source>
</evidence>
<feature type="compositionally biased region" description="Basic and acidic residues" evidence="1">
    <location>
        <begin position="395"/>
        <end position="412"/>
    </location>
</feature>
<comment type="caution">
    <text evidence="2">The sequence shown here is derived from an EMBL/GenBank/DDBJ whole genome shotgun (WGS) entry which is preliminary data.</text>
</comment>
<feature type="compositionally biased region" description="Basic residues" evidence="1">
    <location>
        <begin position="381"/>
        <end position="391"/>
    </location>
</feature>
<feature type="compositionally biased region" description="Basic and acidic residues" evidence="1">
    <location>
        <begin position="128"/>
        <end position="161"/>
    </location>
</feature>
<protein>
    <submittedName>
        <fullName evidence="2">Uncharacterized protein</fullName>
    </submittedName>
</protein>
<reference evidence="2" key="2">
    <citation type="submission" date="2021-12" db="EMBL/GenBank/DDBJ databases">
        <title>Resequencing data analysis of finger millet.</title>
        <authorList>
            <person name="Hatakeyama M."/>
            <person name="Aluri S."/>
            <person name="Balachadran M.T."/>
            <person name="Sivarajan S.R."/>
            <person name="Poveda L."/>
            <person name="Shimizu-Inatsugi R."/>
            <person name="Schlapbach R."/>
            <person name="Sreeman S.M."/>
            <person name="Shimizu K.K."/>
        </authorList>
    </citation>
    <scope>NUCLEOTIDE SEQUENCE</scope>
</reference>
<gene>
    <name evidence="2" type="primary">ga16260</name>
    <name evidence="2" type="ORF">PR202_ga16260</name>
</gene>
<name>A0AAV5CM15_ELECO</name>
<keyword evidence="3" id="KW-1185">Reference proteome</keyword>
<feature type="compositionally biased region" description="Basic and acidic residues" evidence="1">
    <location>
        <begin position="319"/>
        <end position="341"/>
    </location>
</feature>
<feature type="compositionally biased region" description="Low complexity" evidence="1">
    <location>
        <begin position="344"/>
        <end position="356"/>
    </location>
</feature>
<evidence type="ECO:0000313" key="2">
    <source>
        <dbReference type="EMBL" id="GJM99179.1"/>
    </source>
</evidence>
<feature type="region of interest" description="Disordered" evidence="1">
    <location>
        <begin position="77"/>
        <end position="116"/>
    </location>
</feature>
<feature type="compositionally biased region" description="Basic and acidic residues" evidence="1">
    <location>
        <begin position="221"/>
        <end position="249"/>
    </location>
</feature>
<feature type="region of interest" description="Disordered" evidence="1">
    <location>
        <begin position="319"/>
        <end position="465"/>
    </location>
</feature>
<feature type="compositionally biased region" description="Acidic residues" evidence="1">
    <location>
        <begin position="204"/>
        <end position="220"/>
    </location>
</feature>
<proteinExistence type="predicted"/>
<dbReference type="Proteomes" id="UP001054889">
    <property type="component" value="Unassembled WGS sequence"/>
</dbReference>
<feature type="compositionally biased region" description="Basic and acidic residues" evidence="1">
    <location>
        <begin position="77"/>
        <end position="86"/>
    </location>
</feature>
<dbReference type="EMBL" id="BQKI01000007">
    <property type="protein sequence ID" value="GJM99179.1"/>
    <property type="molecule type" value="Genomic_DNA"/>
</dbReference>
<feature type="compositionally biased region" description="Low complexity" evidence="1">
    <location>
        <begin position="192"/>
        <end position="203"/>
    </location>
</feature>
<sequence length="465" mass="50336">MSSVPFVGGITLLISQERHRRCPVECSFLIVDVVGLLDVVSSLGVGDDKSPPVPVLLPYGGHVLDGHPLGLRQEELDEDRHGGEQRGEDEEERVSEAAEEREERLRDDEVDEHVDRDGDALARGAHLERHDLAGHEPPERAPGPREPRDVDAHDRHGGRRESPRHHPGRAGPSEAGAQEEAHGRHACQHLDAALQEQRAAAEAVDGEDGDEGGGEVDEARDDGGHERRAAAEARRLEQHGRVRLQHDAGELLARGHRHRDRQLGPVPAPQDVAPRVGHGPGRRAGLRQVVELVAHVHARAARALQHRAGLLGPAPLEERVGRVAEEGGARDDDEGRERGEPEAEAPAPARGDPGRAVVHELGEEDADRDHEVEPVVEHAARAGRGHLRQVQRRALGREAHADAEQRAAQDQHRHVHRRGVQGAAREEGEPARQHGPPATRGAGGRGGDEGRRQRGEEDGGGEGGQ</sequence>
<feature type="compositionally biased region" description="Basic and acidic residues" evidence="1">
    <location>
        <begin position="446"/>
        <end position="457"/>
    </location>
</feature>
<evidence type="ECO:0000313" key="3">
    <source>
        <dbReference type="Proteomes" id="UP001054889"/>
    </source>
</evidence>
<feature type="region of interest" description="Disordered" evidence="1">
    <location>
        <begin position="128"/>
        <end position="282"/>
    </location>
</feature>
<organism evidence="2 3">
    <name type="scientific">Eleusine coracana subsp. coracana</name>
    <dbReference type="NCBI Taxonomy" id="191504"/>
    <lineage>
        <taxon>Eukaryota</taxon>
        <taxon>Viridiplantae</taxon>
        <taxon>Streptophyta</taxon>
        <taxon>Embryophyta</taxon>
        <taxon>Tracheophyta</taxon>
        <taxon>Spermatophyta</taxon>
        <taxon>Magnoliopsida</taxon>
        <taxon>Liliopsida</taxon>
        <taxon>Poales</taxon>
        <taxon>Poaceae</taxon>
        <taxon>PACMAD clade</taxon>
        <taxon>Chloridoideae</taxon>
        <taxon>Cynodonteae</taxon>
        <taxon>Eleusininae</taxon>
        <taxon>Eleusine</taxon>
    </lineage>
</organism>
<accession>A0AAV5CM15</accession>